<dbReference type="SUPFAM" id="SSF55073">
    <property type="entry name" value="Nucleotide cyclase"/>
    <property type="match status" value="1"/>
</dbReference>
<comment type="caution">
    <text evidence="4">The sequence shown here is derived from an EMBL/GenBank/DDBJ whole genome shotgun (WGS) entry which is preliminary data.</text>
</comment>
<dbReference type="SMART" id="SM00091">
    <property type="entry name" value="PAS"/>
    <property type="match status" value="2"/>
</dbReference>
<dbReference type="SMART" id="SM00052">
    <property type="entry name" value="EAL"/>
    <property type="match status" value="1"/>
</dbReference>
<dbReference type="Pfam" id="PF00990">
    <property type="entry name" value="GGDEF"/>
    <property type="match status" value="1"/>
</dbReference>
<feature type="domain" description="PAC" evidence="1">
    <location>
        <begin position="213"/>
        <end position="265"/>
    </location>
</feature>
<keyword evidence="5" id="KW-1185">Reference proteome</keyword>
<dbReference type="OrthoDB" id="7053140at2"/>
<dbReference type="Pfam" id="PF00563">
    <property type="entry name" value="EAL"/>
    <property type="match status" value="1"/>
</dbReference>
<dbReference type="InterPro" id="IPR029787">
    <property type="entry name" value="Nucleotide_cyclase"/>
</dbReference>
<reference evidence="4 5" key="1">
    <citation type="submission" date="2018-05" db="EMBL/GenBank/DDBJ databases">
        <title>Spiribacter halobius sp. nov., a moderately halophilic bacterium isolated from marine solar saltern.</title>
        <authorList>
            <person name="Zheng W.-S."/>
            <person name="Lu D.-C."/>
            <person name="Du Z.-J."/>
        </authorList>
    </citation>
    <scope>NUCLEOTIDE SEQUENCE [LARGE SCALE GENOMIC DNA]</scope>
    <source>
        <strain evidence="4 5">E85</strain>
    </source>
</reference>
<protein>
    <recommendedName>
        <fullName evidence="6">GGDEF domain-containing protein</fullName>
    </recommendedName>
</protein>
<dbReference type="InterPro" id="IPR001610">
    <property type="entry name" value="PAC"/>
</dbReference>
<dbReference type="InterPro" id="IPR013656">
    <property type="entry name" value="PAS_4"/>
</dbReference>
<evidence type="ECO:0000313" key="5">
    <source>
        <dbReference type="Proteomes" id="UP000245474"/>
    </source>
</evidence>
<gene>
    <name evidence="4" type="ORF">DEM34_16665</name>
</gene>
<dbReference type="Gene3D" id="3.20.20.450">
    <property type="entry name" value="EAL domain"/>
    <property type="match status" value="1"/>
</dbReference>
<dbReference type="InterPro" id="IPR000700">
    <property type="entry name" value="PAS-assoc_C"/>
</dbReference>
<dbReference type="PROSITE" id="PS50113">
    <property type="entry name" value="PAC"/>
    <property type="match status" value="1"/>
</dbReference>
<dbReference type="PANTHER" id="PTHR44757">
    <property type="entry name" value="DIGUANYLATE CYCLASE DGCP"/>
    <property type="match status" value="1"/>
</dbReference>
<feature type="domain" description="GGDEF" evidence="3">
    <location>
        <begin position="426"/>
        <end position="558"/>
    </location>
</feature>
<sequence length="828" mass="90615">MLARTAAAALQAPVVAIIEPGEADGLRIAAAAGLRLERLPADLATHLPADDDGPTCQSFPAASAPHLPGMPGSVRVLAAMRLPWPEGPRLLLAADHRPDAPLADCWEAVHPDLAQLAAALEPGPVFTAAPEGDGPARALDVTLRRVLDALPVPIFFKDSDCVYRGCNRSFARQIMGAEPEAIVGRGVHDLAPPELAARYAEADRALLEAGGTQCYESEVRFHDGSRHTIEFHKAVIHDAAGRPTGLVGAMLDVTERNAARARLEARERLFHDVFHASEDAMMVLVDGRIVDCNAASARLFRVPGRQALIPHTPWALSPPHQPDGSDSRELAERIIRIAETRKFYRFEWMQRRFDGTDFPAEVTITTVEYDGRPALYATLHDISERKHREREVERLAHYDPLTDLPNRRLLRRAGEEAIKRALVSGAGLGVLYMDLDRFKDVNDTQGHDHGDLLLVEVAARLRACVRRRDTLARVGGDEFALLMPGADHAALAATAARIQEAFRRPFNVRAGVVRMGASIGGVVCPRDGRSLNELLQHADIAMYRAKDAGLGYLPYEAEHGLELHARVNLERELARALREGTLELAYQPRVGAANGRVASVEALVRWRGREQEIPTERFIPVAETSGLIHSLGEHVLELACRQLRAWQARGVPLRVALNISARELQRDDFAERVLAAIEAHGVAAEGLELEITESAAMAFAESNLDSLARLKAQGVYIAIDDFGTGYSSLSYLKRLPVNALKIDRSFVRDMLEDPTDAGIIETIVALARSMGLETVAEGVETEGQERALIALGCDSLQGYRYARPGPPEALEALLERPLLRPDRHESEA</sequence>
<dbReference type="Gene3D" id="3.30.70.270">
    <property type="match status" value="1"/>
</dbReference>
<dbReference type="CDD" id="cd00130">
    <property type="entry name" value="PAS"/>
    <property type="match status" value="2"/>
</dbReference>
<feature type="domain" description="EAL" evidence="2">
    <location>
        <begin position="566"/>
        <end position="818"/>
    </location>
</feature>
<dbReference type="EMBL" id="QFFI01000036">
    <property type="protein sequence ID" value="PWG61401.1"/>
    <property type="molecule type" value="Genomic_DNA"/>
</dbReference>
<dbReference type="NCBIfam" id="TIGR00254">
    <property type="entry name" value="GGDEF"/>
    <property type="match status" value="1"/>
</dbReference>
<evidence type="ECO:0000259" key="2">
    <source>
        <dbReference type="PROSITE" id="PS50883"/>
    </source>
</evidence>
<dbReference type="CDD" id="cd01948">
    <property type="entry name" value="EAL"/>
    <property type="match status" value="1"/>
</dbReference>
<dbReference type="NCBIfam" id="TIGR00229">
    <property type="entry name" value="sensory_box"/>
    <property type="match status" value="2"/>
</dbReference>
<dbReference type="InterPro" id="IPR001633">
    <property type="entry name" value="EAL_dom"/>
</dbReference>
<accession>A0A2U2MX12</accession>
<dbReference type="PROSITE" id="PS50887">
    <property type="entry name" value="GGDEF"/>
    <property type="match status" value="1"/>
</dbReference>
<proteinExistence type="predicted"/>
<dbReference type="CDD" id="cd01949">
    <property type="entry name" value="GGDEF"/>
    <property type="match status" value="1"/>
</dbReference>
<name>A0A2U2MX12_9GAMM</name>
<dbReference type="SMART" id="SM00086">
    <property type="entry name" value="PAC"/>
    <property type="match status" value="2"/>
</dbReference>
<dbReference type="InterPro" id="IPR035919">
    <property type="entry name" value="EAL_sf"/>
</dbReference>
<dbReference type="InterPro" id="IPR035965">
    <property type="entry name" value="PAS-like_dom_sf"/>
</dbReference>
<dbReference type="SUPFAM" id="SSF141868">
    <property type="entry name" value="EAL domain-like"/>
    <property type="match status" value="1"/>
</dbReference>
<dbReference type="InterPro" id="IPR000014">
    <property type="entry name" value="PAS"/>
</dbReference>
<dbReference type="PROSITE" id="PS50883">
    <property type="entry name" value="EAL"/>
    <property type="match status" value="1"/>
</dbReference>
<dbReference type="SMART" id="SM00267">
    <property type="entry name" value="GGDEF"/>
    <property type="match status" value="1"/>
</dbReference>
<dbReference type="InterPro" id="IPR000160">
    <property type="entry name" value="GGDEF_dom"/>
</dbReference>
<dbReference type="Proteomes" id="UP000245474">
    <property type="component" value="Unassembled WGS sequence"/>
</dbReference>
<evidence type="ECO:0000259" key="3">
    <source>
        <dbReference type="PROSITE" id="PS50887"/>
    </source>
</evidence>
<dbReference type="AlphaFoldDB" id="A0A2U2MX12"/>
<dbReference type="SUPFAM" id="SSF55785">
    <property type="entry name" value="PYP-like sensor domain (PAS domain)"/>
    <property type="match status" value="2"/>
</dbReference>
<organism evidence="4 5">
    <name type="scientific">Sediminicurvatus halobius</name>
    <dbReference type="NCBI Taxonomy" id="2182432"/>
    <lineage>
        <taxon>Bacteria</taxon>
        <taxon>Pseudomonadati</taxon>
        <taxon>Pseudomonadota</taxon>
        <taxon>Gammaproteobacteria</taxon>
        <taxon>Chromatiales</taxon>
        <taxon>Ectothiorhodospiraceae</taxon>
        <taxon>Sediminicurvatus</taxon>
    </lineage>
</organism>
<dbReference type="PANTHER" id="PTHR44757:SF2">
    <property type="entry name" value="BIOFILM ARCHITECTURE MAINTENANCE PROTEIN MBAA"/>
    <property type="match status" value="1"/>
</dbReference>
<dbReference type="InterPro" id="IPR043128">
    <property type="entry name" value="Rev_trsase/Diguanyl_cyclase"/>
</dbReference>
<dbReference type="RefSeq" id="WP_109679959.1">
    <property type="nucleotide sequence ID" value="NZ_CP086615.1"/>
</dbReference>
<dbReference type="Pfam" id="PF08448">
    <property type="entry name" value="PAS_4"/>
    <property type="match status" value="1"/>
</dbReference>
<evidence type="ECO:0008006" key="6">
    <source>
        <dbReference type="Google" id="ProtNLM"/>
    </source>
</evidence>
<dbReference type="Gene3D" id="3.30.450.20">
    <property type="entry name" value="PAS domain"/>
    <property type="match status" value="2"/>
</dbReference>
<dbReference type="InterPro" id="IPR052155">
    <property type="entry name" value="Biofilm_reg_signaling"/>
</dbReference>
<dbReference type="Pfam" id="PF13426">
    <property type="entry name" value="PAS_9"/>
    <property type="match status" value="1"/>
</dbReference>
<evidence type="ECO:0000259" key="1">
    <source>
        <dbReference type="PROSITE" id="PS50113"/>
    </source>
</evidence>
<evidence type="ECO:0000313" key="4">
    <source>
        <dbReference type="EMBL" id="PWG61401.1"/>
    </source>
</evidence>